<dbReference type="SUPFAM" id="SSF81923">
    <property type="entry name" value="Double Clp-N motif"/>
    <property type="match status" value="1"/>
</dbReference>
<keyword evidence="4" id="KW-0804">Transcription</keyword>
<dbReference type="Gene3D" id="3.40.50.300">
    <property type="entry name" value="P-loop containing nucleotide triphosphate hydrolases"/>
    <property type="match status" value="1"/>
</dbReference>
<dbReference type="FunFam" id="1.10.1780.10:FF:000005">
    <property type="entry name" value="protein SUPPRESSOR OF MAX2 1"/>
    <property type="match status" value="1"/>
</dbReference>
<evidence type="ECO:0000256" key="1">
    <source>
        <dbReference type="ARBA" id="ARBA00008675"/>
    </source>
</evidence>
<reference evidence="9" key="1">
    <citation type="submission" date="2025-08" db="UniProtKB">
        <authorList>
            <consortium name="RefSeq"/>
        </authorList>
    </citation>
    <scope>IDENTIFICATION</scope>
</reference>
<feature type="domain" description="Clp R" evidence="7">
    <location>
        <begin position="8"/>
        <end position="185"/>
    </location>
</feature>
<dbReference type="InterPro" id="IPR036628">
    <property type="entry name" value="Clp_N_dom_sf"/>
</dbReference>
<sequence>MRTGACTVQQALTAEAASVLKLSLTLAKRRGHAQVTPLHVAATLLSSSSSSSNLLRRACLKSHPHHPASHPLRCRALELCFNVALNRLPTTPPPSSSGSLIHTQPSLSNALIAALKRAQAHQRRGCIELQQQQPQQQQQPLLAIKVELEQLIISILDDPSVSRVMREAGFSSTSVKNNLEEETSVLVQSSPPFYFESHKDILSQGSFWQSQFLKPPSELNPVVPSSQKEDLRIVLEVMVRKQGRRNNTVVVGDSVSMTEGLVSELMGRVERGEVPDELKSAHFIKLHLSYVHLRLMSRGDVDMKVADLRRKICSLASDTVGEGVIIYAGDLRWAVDEETKDGQGFRPVDHMIGEMGRLLSELRSSNGHGGGGVTSNNKVWLLATASYQTYMRCQMRQPSLETQWALQAVAVPSGGLALSLQAPSGVDSRMTKLSHYPFQMLELKAFNYKEEDEKLICCAECASNFEKEASVLKSENASSHLPIWLQPHRPDNHHKDALPELRRKWSRLCQSLHHGKHSQAHLHPPLLTPGPVGKSSTHASSHPWWSSSLPHSQKFFMEPHSMSFPETASKLNGGSTSFTSQIKNGTGNWQERDAPMHWPSELSLPFVQKPANQEVKTTLALGNPLFSDSATSKDQRRGAIVDPQELSQQLEENIPWQAGTIPSIVEALHDCRSSEKRGTWLLIRGTDHIAKRRLARVIAEIFCGSTDRLIHINRSKLVCGASSCTEILAEACKKDQKCAVLIEDIDRAHPNFINWIAEGLKNGFFEDALGREVGVVHGVFILTTSFSTKFDNANENLEGVMKMKLWVEETESETPHDLKRRPERELPYISKKSRSEENSLDLNLCAVEEEEEEEERRDDEEDAVPSDLTHETDSGDPNLPYELLESSTACFTMDASPDRSCRMSQNLLSKLHRAFEEVMSGGEVMGQLCVDRTAVEELMMASGSFLESLFDKWVREVFQMSLVTVKKGGKVRLGVEGKEGNVREFGFQCSVLPNRIHVG</sequence>
<dbReference type="PROSITE" id="PS51903">
    <property type="entry name" value="CLP_R"/>
    <property type="match status" value="1"/>
</dbReference>
<evidence type="ECO:0000313" key="8">
    <source>
        <dbReference type="Proteomes" id="UP000504607"/>
    </source>
</evidence>
<evidence type="ECO:0000313" key="9">
    <source>
        <dbReference type="RefSeq" id="XP_010927257.1"/>
    </source>
</evidence>
<dbReference type="InterPro" id="IPR058680">
    <property type="entry name" value="NBD_SMAX1-like"/>
</dbReference>
<evidence type="ECO:0000256" key="3">
    <source>
        <dbReference type="ARBA" id="ARBA00023015"/>
    </source>
</evidence>
<evidence type="ECO:0000256" key="5">
    <source>
        <dbReference type="PROSITE-ProRule" id="PRU01251"/>
    </source>
</evidence>
<accession>A0A6I9RJB4</accession>
<dbReference type="SUPFAM" id="SSF52540">
    <property type="entry name" value="P-loop containing nucleoside triphosphate hydrolases"/>
    <property type="match status" value="1"/>
</dbReference>
<evidence type="ECO:0000256" key="2">
    <source>
        <dbReference type="ARBA" id="ARBA00022737"/>
    </source>
</evidence>
<organism evidence="8 9">
    <name type="scientific">Elaeis guineensis var. tenera</name>
    <name type="common">Oil palm</name>
    <dbReference type="NCBI Taxonomy" id="51953"/>
    <lineage>
        <taxon>Eukaryota</taxon>
        <taxon>Viridiplantae</taxon>
        <taxon>Streptophyta</taxon>
        <taxon>Embryophyta</taxon>
        <taxon>Tracheophyta</taxon>
        <taxon>Spermatophyta</taxon>
        <taxon>Magnoliopsida</taxon>
        <taxon>Liliopsida</taxon>
        <taxon>Arecaceae</taxon>
        <taxon>Arecoideae</taxon>
        <taxon>Cocoseae</taxon>
        <taxon>Elaeidinae</taxon>
        <taxon>Elaeis</taxon>
    </lineage>
</organism>
<feature type="compositionally biased region" description="Acidic residues" evidence="6">
    <location>
        <begin position="847"/>
        <end position="864"/>
    </location>
</feature>
<dbReference type="Gene3D" id="1.10.1780.10">
    <property type="entry name" value="Clp, N-terminal domain"/>
    <property type="match status" value="1"/>
</dbReference>
<dbReference type="AlphaFoldDB" id="A0A6I9RJB4"/>
<protein>
    <submittedName>
        <fullName evidence="9">Protein SMAX1-LIKE 4</fullName>
    </submittedName>
</protein>
<evidence type="ECO:0000259" key="7">
    <source>
        <dbReference type="PROSITE" id="PS51903"/>
    </source>
</evidence>
<proteinExistence type="inferred from homology"/>
<dbReference type="PANTHER" id="PTHR43572:SF3">
    <property type="entry name" value="PROTEIN SMAX1-LIKE 5"/>
    <property type="match status" value="1"/>
</dbReference>
<evidence type="ECO:0000256" key="4">
    <source>
        <dbReference type="ARBA" id="ARBA00023163"/>
    </source>
</evidence>
<dbReference type="FunCoup" id="A0A6I9RJB4">
    <property type="interactions" value="1708"/>
</dbReference>
<evidence type="ECO:0000256" key="6">
    <source>
        <dbReference type="SAM" id="MobiDB-lite"/>
    </source>
</evidence>
<dbReference type="GeneID" id="105049331"/>
<keyword evidence="2 5" id="KW-0677">Repeat</keyword>
<dbReference type="InterPro" id="IPR004176">
    <property type="entry name" value="Clp_R_N"/>
</dbReference>
<comment type="similarity">
    <text evidence="1">Belongs to the ClpA/ClpB family.</text>
</comment>
<dbReference type="InterPro" id="IPR027417">
    <property type="entry name" value="P-loop_NTPase"/>
</dbReference>
<gene>
    <name evidence="9" type="primary">LOC105049331</name>
</gene>
<feature type="region of interest" description="Disordered" evidence="6">
    <location>
        <begin position="516"/>
        <end position="543"/>
    </location>
</feature>
<name>A0A6I9RJB4_ELAGV</name>
<dbReference type="RefSeq" id="XP_010927257.1">
    <property type="nucleotide sequence ID" value="XM_010928955.1"/>
</dbReference>
<dbReference type="Proteomes" id="UP000504607">
    <property type="component" value="Chromosome 7"/>
</dbReference>
<dbReference type="OrthoDB" id="1872342at2759"/>
<keyword evidence="3" id="KW-0805">Transcription regulation</keyword>
<dbReference type="Pfam" id="PF23569">
    <property type="entry name" value="NBD_SMAX1"/>
    <property type="match status" value="1"/>
</dbReference>
<dbReference type="PANTHER" id="PTHR43572">
    <property type="entry name" value="CHAPERONE PROTEIN CLPD, CHLOROPLASTIC"/>
    <property type="match status" value="1"/>
</dbReference>
<feature type="region of interest" description="Disordered" evidence="6">
    <location>
        <begin position="840"/>
        <end position="879"/>
    </location>
</feature>
<keyword evidence="8" id="KW-1185">Reference proteome</keyword>
<dbReference type="KEGG" id="egu:105049331"/>
<dbReference type="InterPro" id="IPR051650">
    <property type="entry name" value="SL_signaling_regulator"/>
</dbReference>
<dbReference type="InParanoid" id="A0A6I9RJB4"/>